<protein>
    <submittedName>
        <fullName evidence="1">Uncharacterized protein</fullName>
    </submittedName>
</protein>
<dbReference type="EMBL" id="NNRJ01000019">
    <property type="protein sequence ID" value="OYR18823.1"/>
    <property type="molecule type" value="Genomic_DNA"/>
</dbReference>
<proteinExistence type="predicted"/>
<dbReference type="AlphaFoldDB" id="A0A256FVH4"/>
<reference evidence="1 2" key="1">
    <citation type="submission" date="2017-07" db="EMBL/GenBank/DDBJ databases">
        <title>Phylogenetic study on the rhizospheric bacterium Ochrobactrum sp. A44.</title>
        <authorList>
            <person name="Krzyzanowska D.M."/>
            <person name="Ossowicki A."/>
            <person name="Rajewska M."/>
            <person name="Maciag T."/>
            <person name="Kaczynski Z."/>
            <person name="Czerwicka M."/>
            <person name="Jafra S."/>
        </authorList>
    </citation>
    <scope>NUCLEOTIDE SEQUENCE [LARGE SCALE GENOMIC DNA]</scope>
    <source>
        <strain evidence="1 2">DSM 7216</strain>
    </source>
</reference>
<accession>A0A256FVH4</accession>
<evidence type="ECO:0000313" key="1">
    <source>
        <dbReference type="EMBL" id="OYR18823.1"/>
    </source>
</evidence>
<comment type="caution">
    <text evidence="1">The sequence shown here is derived from an EMBL/GenBank/DDBJ whole genome shotgun (WGS) entry which is preliminary data.</text>
</comment>
<name>A0A256FVH4_9HYPH</name>
<evidence type="ECO:0000313" key="2">
    <source>
        <dbReference type="Proteomes" id="UP000215590"/>
    </source>
</evidence>
<dbReference type="Proteomes" id="UP000215590">
    <property type="component" value="Unassembled WGS sequence"/>
</dbReference>
<keyword evidence="2" id="KW-1185">Reference proteome</keyword>
<sequence>MVQKPLSDGFKKIKSKYSGFYKIALRGDFFVFLKMNL</sequence>
<organism evidence="1 2">
    <name type="scientific">Brucella thiophenivorans</name>
    <dbReference type="NCBI Taxonomy" id="571255"/>
    <lineage>
        <taxon>Bacteria</taxon>
        <taxon>Pseudomonadati</taxon>
        <taxon>Pseudomonadota</taxon>
        <taxon>Alphaproteobacteria</taxon>
        <taxon>Hyphomicrobiales</taxon>
        <taxon>Brucellaceae</taxon>
        <taxon>Brucella/Ochrobactrum group</taxon>
        <taxon>Brucella</taxon>
    </lineage>
</organism>
<gene>
    <name evidence="1" type="ORF">CEV31_2160</name>
</gene>